<dbReference type="Gene3D" id="2.120.10.80">
    <property type="entry name" value="Kelch-type beta propeller"/>
    <property type="match status" value="1"/>
</dbReference>
<evidence type="ECO:0000313" key="3">
    <source>
        <dbReference type="Proteomes" id="UP000275267"/>
    </source>
</evidence>
<evidence type="ECO:0000313" key="2">
    <source>
        <dbReference type="EMBL" id="RLM80608.1"/>
    </source>
</evidence>
<dbReference type="SMART" id="SM00256">
    <property type="entry name" value="FBOX"/>
    <property type="match status" value="1"/>
</dbReference>
<dbReference type="AlphaFoldDB" id="A0A3L6QIX2"/>
<dbReference type="GO" id="GO:0080037">
    <property type="term" value="P:negative regulation of cytokinin-activated signaling pathway"/>
    <property type="evidence" value="ECO:0007669"/>
    <property type="project" value="InterPro"/>
</dbReference>
<dbReference type="InterPro" id="IPR001810">
    <property type="entry name" value="F-box_dom"/>
</dbReference>
<dbReference type="InterPro" id="IPR011043">
    <property type="entry name" value="Gal_Oxase/kelch_b-propeller"/>
</dbReference>
<dbReference type="PANTHER" id="PTHR46407:SF21">
    <property type="entry name" value="F-BOX_KELCH-REPEAT PROTEIN SKIP20"/>
    <property type="match status" value="1"/>
</dbReference>
<dbReference type="Proteomes" id="UP000275267">
    <property type="component" value="Unassembled WGS sequence"/>
</dbReference>
<dbReference type="STRING" id="4540.A0A3L6QIX2"/>
<dbReference type="InterPro" id="IPR036047">
    <property type="entry name" value="F-box-like_dom_sf"/>
</dbReference>
<dbReference type="Pfam" id="PF00646">
    <property type="entry name" value="F-box"/>
    <property type="match status" value="1"/>
</dbReference>
<dbReference type="SUPFAM" id="SSF81383">
    <property type="entry name" value="F-box domain"/>
    <property type="match status" value="1"/>
</dbReference>
<feature type="domain" description="F-box" evidence="1">
    <location>
        <begin position="53"/>
        <end position="93"/>
    </location>
</feature>
<dbReference type="Gene3D" id="1.20.1280.50">
    <property type="match status" value="1"/>
</dbReference>
<keyword evidence="3" id="KW-1185">Reference proteome</keyword>
<dbReference type="InterPro" id="IPR006652">
    <property type="entry name" value="Kelch_1"/>
</dbReference>
<comment type="caution">
    <text evidence="2">The sequence shown here is derived from an EMBL/GenBank/DDBJ whole genome shotgun (WGS) entry which is preliminary data.</text>
</comment>
<dbReference type="Pfam" id="PF01344">
    <property type="entry name" value="Kelch_1"/>
    <property type="match status" value="1"/>
</dbReference>
<protein>
    <recommendedName>
        <fullName evidence="1">F-box domain-containing protein</fullName>
    </recommendedName>
</protein>
<evidence type="ECO:0000259" key="1">
    <source>
        <dbReference type="SMART" id="SM00256"/>
    </source>
</evidence>
<dbReference type="InterPro" id="IPR015915">
    <property type="entry name" value="Kelch-typ_b-propeller"/>
</dbReference>
<dbReference type="OrthoDB" id="191037at2759"/>
<dbReference type="GO" id="GO:0005829">
    <property type="term" value="C:cytosol"/>
    <property type="evidence" value="ECO:0007669"/>
    <property type="project" value="TreeGrafter"/>
</dbReference>
<dbReference type="CDD" id="cd22152">
    <property type="entry name" value="F-box_AtAFR-like"/>
    <property type="match status" value="1"/>
</dbReference>
<accession>A0A3L6QIX2</accession>
<reference evidence="3" key="1">
    <citation type="journal article" date="2019" name="Nat. Commun.">
        <title>The genome of broomcorn millet.</title>
        <authorList>
            <person name="Zou C."/>
            <person name="Miki D."/>
            <person name="Li D."/>
            <person name="Tang Q."/>
            <person name="Xiao L."/>
            <person name="Rajput S."/>
            <person name="Deng P."/>
            <person name="Jia W."/>
            <person name="Huang R."/>
            <person name="Zhang M."/>
            <person name="Sun Y."/>
            <person name="Hu J."/>
            <person name="Fu X."/>
            <person name="Schnable P.S."/>
            <person name="Li F."/>
            <person name="Zhang H."/>
            <person name="Feng B."/>
            <person name="Zhu X."/>
            <person name="Liu R."/>
            <person name="Schnable J.C."/>
            <person name="Zhu J.-K."/>
            <person name="Zhang H."/>
        </authorList>
    </citation>
    <scope>NUCLEOTIDE SEQUENCE [LARGE SCALE GENOMIC DNA]</scope>
</reference>
<dbReference type="GO" id="GO:2000762">
    <property type="term" value="P:regulation of phenylpropanoid metabolic process"/>
    <property type="evidence" value="ECO:0007669"/>
    <property type="project" value="InterPro"/>
</dbReference>
<sequence>MGAAKQEVEDVYAVTARARFFYDSKDKQRERAMAMGAEEDGPRLEVGELIPGLPDDVAIECLARVPSRSHRRMRRVCRGWRGAVGSSEFRRRRGAAGAAEDVVFLVQAAPAAGDGKGSTPECALTAANLTTGEWRRVEGPDEAWGPVPLFAQCAAAGDGRHVAVVGGWDPDTLRPTSDVRVLDVPAGTWRRGRHMPDNRSFFGCAGGDGNVYVAGGHDESKNALRSALSYSAQGAFKKTAERYTATGGAWADEDEVVPDTGETCLASVRGKVWAVGAGKGGVREWDGAARAWREVADGPPGMKARVKAAGIGNGDGTALFVFGTVADAAEGSKYSAWVMGAGGAPWKRVPVPSGFGGFVYSAAAVRV</sequence>
<dbReference type="InterPro" id="IPR044595">
    <property type="entry name" value="KMD1-4"/>
</dbReference>
<dbReference type="SUPFAM" id="SSF50965">
    <property type="entry name" value="Galactose oxidase, central domain"/>
    <property type="match status" value="1"/>
</dbReference>
<name>A0A3L6QIX2_PANMI</name>
<gene>
    <name evidence="2" type="ORF">C2845_PM12G17580</name>
</gene>
<proteinExistence type="predicted"/>
<organism evidence="2 3">
    <name type="scientific">Panicum miliaceum</name>
    <name type="common">Proso millet</name>
    <name type="synonym">Broomcorn millet</name>
    <dbReference type="NCBI Taxonomy" id="4540"/>
    <lineage>
        <taxon>Eukaryota</taxon>
        <taxon>Viridiplantae</taxon>
        <taxon>Streptophyta</taxon>
        <taxon>Embryophyta</taxon>
        <taxon>Tracheophyta</taxon>
        <taxon>Spermatophyta</taxon>
        <taxon>Magnoliopsida</taxon>
        <taxon>Liliopsida</taxon>
        <taxon>Poales</taxon>
        <taxon>Poaceae</taxon>
        <taxon>PACMAD clade</taxon>
        <taxon>Panicoideae</taxon>
        <taxon>Panicodae</taxon>
        <taxon>Paniceae</taxon>
        <taxon>Panicinae</taxon>
        <taxon>Panicum</taxon>
        <taxon>Panicum sect. Panicum</taxon>
    </lineage>
</organism>
<dbReference type="EMBL" id="PQIB02000012">
    <property type="protein sequence ID" value="RLM80608.1"/>
    <property type="molecule type" value="Genomic_DNA"/>
</dbReference>
<dbReference type="PANTHER" id="PTHR46407">
    <property type="entry name" value="OS02G0208700 PROTEIN"/>
    <property type="match status" value="1"/>
</dbReference>